<comment type="cofactor">
    <cofactor evidence="1 6">
        <name>FAD</name>
        <dbReference type="ChEBI" id="CHEBI:57692"/>
    </cofactor>
</comment>
<evidence type="ECO:0000256" key="5">
    <source>
        <dbReference type="ARBA" id="ARBA00023002"/>
    </source>
</evidence>
<sequence>MDFQFSDEQQMLRDMLARYLDEQYDFEQRMKAVSSAEGWRPACWQAMASELGILSAAFPEALGGLGGGAVENLIVMEAFGRALALEPYLATVVLGGGLLKRAGGALAEAVIPQIMAGEVRIAWAQGEVQSRHCLHDVQLTAHRDGDAFVLNGHKTVVLGAPSATHLLVSARSAGQRLERDGISLLLVDKASAGIRSQDYPTVDGGRASEIWFDAVRVPATALIGEQDQGLVLLEAVFDEAVVALCAEAVGIMQKMLDDTVSYARERKQFGVAIGTFQALQHRMVDMHIHIQQASALTYLATMQLDGSARERAMAASAAKVRVGQALRAVGQGAVQIHGGMGITEELAVGHYFKRATVIEQQFGSVDHHLRRYGVLAGEAVHES</sequence>
<evidence type="ECO:0000259" key="8">
    <source>
        <dbReference type="Pfam" id="PF02770"/>
    </source>
</evidence>
<dbReference type="EMBL" id="CP032419">
    <property type="protein sequence ID" value="AYC34072.1"/>
    <property type="molecule type" value="Genomic_DNA"/>
</dbReference>
<keyword evidence="11" id="KW-1185">Reference proteome</keyword>
<feature type="domain" description="Acyl-CoA oxidase/dehydrogenase middle" evidence="8">
    <location>
        <begin position="138"/>
        <end position="214"/>
    </location>
</feature>
<dbReference type="Gene3D" id="1.20.140.10">
    <property type="entry name" value="Butyryl-CoA Dehydrogenase, subunit A, domain 3"/>
    <property type="match status" value="1"/>
</dbReference>
<dbReference type="InterPro" id="IPR006091">
    <property type="entry name" value="Acyl-CoA_Oxase/DH_mid-dom"/>
</dbReference>
<dbReference type="Pfam" id="PF02771">
    <property type="entry name" value="Acyl-CoA_dh_N"/>
    <property type="match status" value="1"/>
</dbReference>
<evidence type="ECO:0000256" key="1">
    <source>
        <dbReference type="ARBA" id="ARBA00001974"/>
    </source>
</evidence>
<evidence type="ECO:0000313" key="10">
    <source>
        <dbReference type="EMBL" id="AYC34072.1"/>
    </source>
</evidence>
<organism evidence="10 11">
    <name type="scientific">Pseudomonas cavernae</name>
    <dbReference type="NCBI Taxonomy" id="2320867"/>
    <lineage>
        <taxon>Bacteria</taxon>
        <taxon>Pseudomonadati</taxon>
        <taxon>Pseudomonadota</taxon>
        <taxon>Gammaproteobacteria</taxon>
        <taxon>Pseudomonadales</taxon>
        <taxon>Pseudomonadaceae</taxon>
        <taxon>Pseudomonas</taxon>
    </lineage>
</organism>
<dbReference type="InterPro" id="IPR009100">
    <property type="entry name" value="AcylCoA_DH/oxidase_NM_dom_sf"/>
</dbReference>
<dbReference type="SUPFAM" id="SSF56645">
    <property type="entry name" value="Acyl-CoA dehydrogenase NM domain-like"/>
    <property type="match status" value="1"/>
</dbReference>
<evidence type="ECO:0000256" key="2">
    <source>
        <dbReference type="ARBA" id="ARBA00009347"/>
    </source>
</evidence>
<gene>
    <name evidence="10" type="ORF">D3880_17650</name>
</gene>
<dbReference type="InterPro" id="IPR013786">
    <property type="entry name" value="AcylCoA_DH/ox_N"/>
</dbReference>
<dbReference type="InterPro" id="IPR037069">
    <property type="entry name" value="AcylCoA_DH/ox_N_sf"/>
</dbReference>
<dbReference type="Pfam" id="PF02770">
    <property type="entry name" value="Acyl-CoA_dh_M"/>
    <property type="match status" value="1"/>
</dbReference>
<dbReference type="AlphaFoldDB" id="A0A385Z8X6"/>
<evidence type="ECO:0000259" key="7">
    <source>
        <dbReference type="Pfam" id="PF00441"/>
    </source>
</evidence>
<dbReference type="GO" id="GO:0003995">
    <property type="term" value="F:acyl-CoA dehydrogenase activity"/>
    <property type="evidence" value="ECO:0007669"/>
    <property type="project" value="TreeGrafter"/>
</dbReference>
<evidence type="ECO:0000256" key="4">
    <source>
        <dbReference type="ARBA" id="ARBA00022827"/>
    </source>
</evidence>
<dbReference type="InterPro" id="IPR036250">
    <property type="entry name" value="AcylCo_DH-like_C"/>
</dbReference>
<keyword evidence="4 6" id="KW-0274">FAD</keyword>
<reference evidence="11" key="1">
    <citation type="submission" date="2018-09" db="EMBL/GenBank/DDBJ databases">
        <authorList>
            <person name="Zhu H."/>
        </authorList>
    </citation>
    <scope>NUCLEOTIDE SEQUENCE [LARGE SCALE GENOMIC DNA]</scope>
    <source>
        <strain evidence="11">K2W31S-8</strain>
    </source>
</reference>
<dbReference type="PANTHER" id="PTHR43884">
    <property type="entry name" value="ACYL-COA DEHYDROGENASE"/>
    <property type="match status" value="1"/>
</dbReference>
<dbReference type="Gene3D" id="2.40.110.10">
    <property type="entry name" value="Butyryl-CoA Dehydrogenase, subunit A, domain 2"/>
    <property type="match status" value="1"/>
</dbReference>
<feature type="domain" description="Acyl-CoA dehydrogenase/oxidase N-terminal" evidence="9">
    <location>
        <begin position="6"/>
        <end position="118"/>
    </location>
</feature>
<comment type="similarity">
    <text evidence="2 6">Belongs to the acyl-CoA dehydrogenase family.</text>
</comment>
<dbReference type="PANTHER" id="PTHR43884:SF20">
    <property type="entry name" value="ACYL-COA DEHYDROGENASE FADE28"/>
    <property type="match status" value="1"/>
</dbReference>
<dbReference type="Pfam" id="PF00441">
    <property type="entry name" value="Acyl-CoA_dh_1"/>
    <property type="match status" value="1"/>
</dbReference>
<dbReference type="CDD" id="cd00567">
    <property type="entry name" value="ACAD"/>
    <property type="match status" value="1"/>
</dbReference>
<evidence type="ECO:0000259" key="9">
    <source>
        <dbReference type="Pfam" id="PF02771"/>
    </source>
</evidence>
<dbReference type="OrthoDB" id="9769473at2"/>
<evidence type="ECO:0000256" key="3">
    <source>
        <dbReference type="ARBA" id="ARBA00022630"/>
    </source>
</evidence>
<dbReference type="InterPro" id="IPR009075">
    <property type="entry name" value="AcylCo_DH/oxidase_C"/>
</dbReference>
<dbReference type="InterPro" id="IPR046373">
    <property type="entry name" value="Acyl-CoA_Oxase/DH_mid-dom_sf"/>
</dbReference>
<dbReference type="GO" id="GO:0050660">
    <property type="term" value="F:flavin adenine dinucleotide binding"/>
    <property type="evidence" value="ECO:0007669"/>
    <property type="project" value="InterPro"/>
</dbReference>
<protein>
    <submittedName>
        <fullName evidence="10">Pimeloyl-CoA dehydrogenase small subunit</fullName>
    </submittedName>
</protein>
<keyword evidence="3 6" id="KW-0285">Flavoprotein</keyword>
<dbReference type="RefSeq" id="WP_119894726.1">
    <property type="nucleotide sequence ID" value="NZ_CP032419.1"/>
</dbReference>
<keyword evidence="5 6" id="KW-0560">Oxidoreductase</keyword>
<dbReference type="Proteomes" id="UP000265560">
    <property type="component" value="Chromosome"/>
</dbReference>
<name>A0A385Z8X6_9PSED</name>
<evidence type="ECO:0000256" key="6">
    <source>
        <dbReference type="RuleBase" id="RU362125"/>
    </source>
</evidence>
<dbReference type="Gene3D" id="1.10.540.10">
    <property type="entry name" value="Acyl-CoA dehydrogenase/oxidase, N-terminal domain"/>
    <property type="match status" value="1"/>
</dbReference>
<feature type="domain" description="Acyl-CoA dehydrogenase/oxidase C-terminal" evidence="7">
    <location>
        <begin position="228"/>
        <end position="364"/>
    </location>
</feature>
<dbReference type="SUPFAM" id="SSF47203">
    <property type="entry name" value="Acyl-CoA dehydrogenase C-terminal domain-like"/>
    <property type="match status" value="1"/>
</dbReference>
<dbReference type="KEGG" id="pcav:D3880_17650"/>
<proteinExistence type="inferred from homology"/>
<accession>A0A385Z8X6</accession>
<evidence type="ECO:0000313" key="11">
    <source>
        <dbReference type="Proteomes" id="UP000265560"/>
    </source>
</evidence>